<dbReference type="InterPro" id="IPR000031">
    <property type="entry name" value="PurE_dom"/>
</dbReference>
<sequence>MNENPTGGLRRGEFGWFDAGRRARIGIPEAVFAAGKGDAALVEMIEFALEGEGPVLVTRLDPERWGLIADRADWLAFPPIAEGEPYVTLVARPLPRTGPKRVAILAAGSSDRVMALEARAVLTALGVDSHLVLDCGVSALKRTLVALDETSDAEVYIVLAGFEGALATVVAASVAQPVIGVPTSVGYGVARGGETAMASMLASCSQGLMVMGIDNGFGAACAALRIVGTRST</sequence>
<dbReference type="Gene3D" id="3.40.50.1970">
    <property type="match status" value="1"/>
</dbReference>
<proteinExistence type="predicted"/>
<protein>
    <submittedName>
        <fullName evidence="2">AIR carboxylase</fullName>
    </submittedName>
</protein>
<dbReference type="GO" id="GO:0016787">
    <property type="term" value="F:hydrolase activity"/>
    <property type="evidence" value="ECO:0007669"/>
    <property type="project" value="InterPro"/>
</dbReference>
<dbReference type="InterPro" id="IPR039476">
    <property type="entry name" value="P2CMN_synthase_LarB"/>
</dbReference>
<dbReference type="PANTHER" id="PTHR43064">
    <property type="entry name" value="PHOSPHORIBOSYLAMINOIMIDAZOLE CARBOXYLASE-RELATED"/>
    <property type="match status" value="1"/>
</dbReference>
<dbReference type="EMBL" id="JXUW01000014">
    <property type="protein sequence ID" value="KJE76564.1"/>
    <property type="molecule type" value="Genomic_DNA"/>
</dbReference>
<dbReference type="SMART" id="SM01001">
    <property type="entry name" value="AIRC"/>
    <property type="match status" value="1"/>
</dbReference>
<dbReference type="AlphaFoldDB" id="A0A0D8FUC6"/>
<dbReference type="GeneID" id="78372813"/>
<reference evidence="2 3" key="1">
    <citation type="submission" date="2015-01" db="EMBL/GenBank/DDBJ databases">
        <title>Draft genome of the acidophilic iron oxidizer Ferrimicrobium acidiphilum strain T23.</title>
        <authorList>
            <person name="Poehlein A."/>
            <person name="Eisen S."/>
            <person name="Schloemann M."/>
            <person name="Johnson B.D."/>
            <person name="Daniel R."/>
            <person name="Muehling M."/>
        </authorList>
    </citation>
    <scope>NUCLEOTIDE SEQUENCE [LARGE SCALE GENOMIC DNA]</scope>
    <source>
        <strain evidence="2 3">T23</strain>
    </source>
</reference>
<dbReference type="OrthoDB" id="9782511at2"/>
<evidence type="ECO:0000259" key="1">
    <source>
        <dbReference type="SMART" id="SM01001"/>
    </source>
</evidence>
<name>A0A0D8FUC6_9ACTN</name>
<dbReference type="Proteomes" id="UP000032336">
    <property type="component" value="Unassembled WGS sequence"/>
</dbReference>
<dbReference type="STRING" id="1121877.FEAC_16430"/>
<dbReference type="NCBIfam" id="NF033503">
    <property type="entry name" value="LarB"/>
    <property type="match status" value="1"/>
</dbReference>
<dbReference type="GO" id="GO:0006189">
    <property type="term" value="P:'de novo' IMP biosynthetic process"/>
    <property type="evidence" value="ECO:0007669"/>
    <property type="project" value="InterPro"/>
</dbReference>
<keyword evidence="3" id="KW-1185">Reference proteome</keyword>
<dbReference type="PATRIC" id="fig|1121877.4.peg.1822"/>
<comment type="caution">
    <text evidence="2">The sequence shown here is derived from an EMBL/GenBank/DDBJ whole genome shotgun (WGS) entry which is preliminary data.</text>
</comment>
<organism evidence="2 3">
    <name type="scientific">Ferrimicrobium acidiphilum DSM 19497</name>
    <dbReference type="NCBI Taxonomy" id="1121877"/>
    <lineage>
        <taxon>Bacteria</taxon>
        <taxon>Bacillati</taxon>
        <taxon>Actinomycetota</taxon>
        <taxon>Acidimicrobiia</taxon>
        <taxon>Acidimicrobiales</taxon>
        <taxon>Acidimicrobiaceae</taxon>
        <taxon>Ferrimicrobium</taxon>
    </lineage>
</organism>
<evidence type="ECO:0000313" key="3">
    <source>
        <dbReference type="Proteomes" id="UP000032336"/>
    </source>
</evidence>
<dbReference type="PANTHER" id="PTHR43064:SF1">
    <property type="entry name" value="SLL1489 PROTEIN"/>
    <property type="match status" value="1"/>
</dbReference>
<evidence type="ECO:0000313" key="2">
    <source>
        <dbReference type="EMBL" id="KJE76564.1"/>
    </source>
</evidence>
<accession>A0A0D8FUC6</accession>
<gene>
    <name evidence="2" type="ORF">FEAC_16430</name>
</gene>
<dbReference type="Pfam" id="PF00731">
    <property type="entry name" value="AIRC"/>
    <property type="match status" value="1"/>
</dbReference>
<dbReference type="SUPFAM" id="SSF52255">
    <property type="entry name" value="N5-CAIR mutase (phosphoribosylaminoimidazole carboxylase, PurE)"/>
    <property type="match status" value="1"/>
</dbReference>
<dbReference type="eggNOG" id="COG1691">
    <property type="taxonomic scope" value="Bacteria"/>
</dbReference>
<feature type="domain" description="PurE" evidence="1">
    <location>
        <begin position="100"/>
        <end position="232"/>
    </location>
</feature>
<dbReference type="RefSeq" id="WP_052566049.1">
    <property type="nucleotide sequence ID" value="NZ_JQKF01000011.1"/>
</dbReference>